<name>A0ABW3MGQ6_9PSEU</name>
<keyword evidence="3" id="KW-1185">Reference proteome</keyword>
<feature type="domain" description="STAS" evidence="1">
    <location>
        <begin position="15"/>
        <end position="107"/>
    </location>
</feature>
<dbReference type="EMBL" id="JBHTIS010002427">
    <property type="protein sequence ID" value="MFD1049830.1"/>
    <property type="molecule type" value="Genomic_DNA"/>
</dbReference>
<comment type="caution">
    <text evidence="2">The sequence shown here is derived from an EMBL/GenBank/DDBJ whole genome shotgun (WGS) entry which is preliminary data.</text>
</comment>
<dbReference type="PANTHER" id="PTHR33495:SF13">
    <property type="entry name" value="ANTI-SIGMA-F FACTOR ANTAGONIST RSFB"/>
    <property type="match status" value="1"/>
</dbReference>
<reference evidence="3" key="1">
    <citation type="journal article" date="2019" name="Int. J. Syst. Evol. Microbiol.">
        <title>The Global Catalogue of Microorganisms (GCM) 10K type strain sequencing project: providing services to taxonomists for standard genome sequencing and annotation.</title>
        <authorList>
            <consortium name="The Broad Institute Genomics Platform"/>
            <consortium name="The Broad Institute Genome Sequencing Center for Infectious Disease"/>
            <person name="Wu L."/>
            <person name="Ma J."/>
        </authorList>
    </citation>
    <scope>NUCLEOTIDE SEQUENCE [LARGE SCALE GENOMIC DNA]</scope>
    <source>
        <strain evidence="3">JCM 31486</strain>
    </source>
</reference>
<dbReference type="Pfam" id="PF01740">
    <property type="entry name" value="STAS"/>
    <property type="match status" value="1"/>
</dbReference>
<protein>
    <submittedName>
        <fullName evidence="2">STAS domain-containing protein</fullName>
    </submittedName>
</protein>
<accession>A0ABW3MGQ6</accession>
<proteinExistence type="predicted"/>
<dbReference type="PROSITE" id="PS50801">
    <property type="entry name" value="STAS"/>
    <property type="match status" value="1"/>
</dbReference>
<feature type="non-terminal residue" evidence="2">
    <location>
        <position position="224"/>
    </location>
</feature>
<gene>
    <name evidence="2" type="ORF">ACFQ1S_32000</name>
</gene>
<dbReference type="CDD" id="cd07043">
    <property type="entry name" value="STAS_anti-anti-sigma_factors"/>
    <property type="match status" value="1"/>
</dbReference>
<dbReference type="SUPFAM" id="SSF52091">
    <property type="entry name" value="SpoIIaa-like"/>
    <property type="match status" value="1"/>
</dbReference>
<organism evidence="2 3">
    <name type="scientific">Kibdelosporangium lantanae</name>
    <dbReference type="NCBI Taxonomy" id="1497396"/>
    <lineage>
        <taxon>Bacteria</taxon>
        <taxon>Bacillati</taxon>
        <taxon>Actinomycetota</taxon>
        <taxon>Actinomycetes</taxon>
        <taxon>Pseudonocardiales</taxon>
        <taxon>Pseudonocardiaceae</taxon>
        <taxon>Kibdelosporangium</taxon>
    </lineage>
</organism>
<evidence type="ECO:0000313" key="2">
    <source>
        <dbReference type="EMBL" id="MFD1049830.1"/>
    </source>
</evidence>
<evidence type="ECO:0000313" key="3">
    <source>
        <dbReference type="Proteomes" id="UP001597045"/>
    </source>
</evidence>
<sequence length="224" mass="25036">MRVDDVLRRDERLHIKVAMRPADRAAVLDVRGTVDASTSRSLDHYLVTRVPTGIRHVVVNLDGVSTLAAAGVRVLVAHAQRLAKASRQLHVVASGEHARRVLEVTDLRVHRSLLSVLPMLADGPVKPPGDLLREVLDLRAELRAKPVVARAFGMLQERYHINDFAVVVDLFRASAHEHRLGMPGFARVLLATEPPSDDSLWFPGRRRLPEPLLTFYPRPRSHRA</sequence>
<dbReference type="InterPro" id="IPR002645">
    <property type="entry name" value="STAS_dom"/>
</dbReference>
<evidence type="ECO:0000259" key="1">
    <source>
        <dbReference type="PROSITE" id="PS50801"/>
    </source>
</evidence>
<dbReference type="PANTHER" id="PTHR33495">
    <property type="entry name" value="ANTI-SIGMA FACTOR ANTAGONIST TM_1081-RELATED-RELATED"/>
    <property type="match status" value="1"/>
</dbReference>
<dbReference type="Proteomes" id="UP001597045">
    <property type="component" value="Unassembled WGS sequence"/>
</dbReference>
<dbReference type="Gene3D" id="3.30.750.24">
    <property type="entry name" value="STAS domain"/>
    <property type="match status" value="1"/>
</dbReference>
<dbReference type="InterPro" id="IPR036513">
    <property type="entry name" value="STAS_dom_sf"/>
</dbReference>